<feature type="repeat" description="TPR" evidence="1">
    <location>
        <begin position="180"/>
        <end position="213"/>
    </location>
</feature>
<protein>
    <submittedName>
        <fullName evidence="3">Predicted methyltransferase, contains TPR repeat</fullName>
    </submittedName>
</protein>
<dbReference type="RefSeq" id="WP_028795160.1">
    <property type="nucleotide sequence ID" value="NZ_FNBW01000018.1"/>
</dbReference>
<sequence length="437" mass="47370">MASATLETPAPVLVAQAIRAHQLGHLDAAQDLYGRALAADPLDSDALNLMGTLMLQRGDLSSAVPFSAKAVLVDPRAPGALNTLGLILRQAGQIAAAASCYQKALLIDDGFADAYSNLGVILKSEGHLLRAIEYYRRALDLDPTLGETYNNLANAYQEIGELPEAVEAYLHAADRMPDSDTVHYNVGMLLNRQGQTDDALIHLKRALEINPERSDARHLVAALEGRTTQRAPLDYVRKLFDDYAPRFEAHLVGDLQCRIHLDIVGLLNQHRRGRRFGRALDLGCGTGLTGAAARGFVDHLAGVDLSENMLRQAEVKGVYDALRTADIDSYLEEADQRVDLVMAGDVFIYMGALDKTIGLIADRLNDHGMLAFSVEAEVPAASWVLRPSGRFGHGDAYISSLMAENGLAVVDKLRTALRNDRGKPITGIIYLAEKIAA</sequence>
<reference evidence="3 4" key="1">
    <citation type="submission" date="2016-10" db="EMBL/GenBank/DDBJ databases">
        <authorList>
            <person name="Varghese N."/>
            <person name="Submissions S."/>
        </authorList>
    </citation>
    <scope>NUCLEOTIDE SEQUENCE [LARGE SCALE GENOMIC DNA]</scope>
    <source>
        <strain evidence="3 4">DSM 18839</strain>
    </source>
</reference>
<dbReference type="EMBL" id="FNBW01000018">
    <property type="protein sequence ID" value="SDG45812.1"/>
    <property type="molecule type" value="Genomic_DNA"/>
</dbReference>
<dbReference type="PANTHER" id="PTHR44998:SF1">
    <property type="entry name" value="UDP-N-ACETYLGLUCOSAMINE--PEPTIDE N-ACETYLGLUCOSAMINYLTRANSFERASE 110 KDA SUBUNIT"/>
    <property type="match status" value="1"/>
</dbReference>
<dbReference type="PROSITE" id="PS50293">
    <property type="entry name" value="TPR_REGION"/>
    <property type="match status" value="2"/>
</dbReference>
<dbReference type="Gene3D" id="1.25.40.10">
    <property type="entry name" value="Tetratricopeptide repeat domain"/>
    <property type="match status" value="3"/>
</dbReference>
<keyword evidence="1" id="KW-0802">TPR repeat</keyword>
<dbReference type="CDD" id="cd02440">
    <property type="entry name" value="AdoMet_MTases"/>
    <property type="match status" value="1"/>
</dbReference>
<evidence type="ECO:0000313" key="4">
    <source>
        <dbReference type="Proteomes" id="UP000198615"/>
    </source>
</evidence>
<dbReference type="SUPFAM" id="SSF53335">
    <property type="entry name" value="S-adenosyl-L-methionine-dependent methyltransferases"/>
    <property type="match status" value="1"/>
</dbReference>
<dbReference type="GO" id="GO:0008168">
    <property type="term" value="F:methyltransferase activity"/>
    <property type="evidence" value="ECO:0007669"/>
    <property type="project" value="UniProtKB-KW"/>
</dbReference>
<dbReference type="Pfam" id="PF00515">
    <property type="entry name" value="TPR_1"/>
    <property type="match status" value="1"/>
</dbReference>
<evidence type="ECO:0000313" key="3">
    <source>
        <dbReference type="EMBL" id="SDG45812.1"/>
    </source>
</evidence>
<dbReference type="PROSITE" id="PS50005">
    <property type="entry name" value="TPR"/>
    <property type="match status" value="4"/>
</dbReference>
<evidence type="ECO:0000256" key="1">
    <source>
        <dbReference type="PROSITE-ProRule" id="PRU00339"/>
    </source>
</evidence>
<dbReference type="AlphaFoldDB" id="A0A8G2F5C3"/>
<proteinExistence type="predicted"/>
<dbReference type="InterPro" id="IPR013216">
    <property type="entry name" value="Methyltransf_11"/>
</dbReference>
<dbReference type="SMART" id="SM00028">
    <property type="entry name" value="TPR"/>
    <property type="match status" value="6"/>
</dbReference>
<comment type="caution">
    <text evidence="3">The sequence shown here is derived from an EMBL/GenBank/DDBJ whole genome shotgun (WGS) entry which is preliminary data.</text>
</comment>
<organism evidence="3 4">
    <name type="scientific">Thalassobaculum litoreum DSM 18839</name>
    <dbReference type="NCBI Taxonomy" id="1123362"/>
    <lineage>
        <taxon>Bacteria</taxon>
        <taxon>Pseudomonadati</taxon>
        <taxon>Pseudomonadota</taxon>
        <taxon>Alphaproteobacteria</taxon>
        <taxon>Rhodospirillales</taxon>
        <taxon>Thalassobaculaceae</taxon>
        <taxon>Thalassobaculum</taxon>
    </lineage>
</organism>
<keyword evidence="3" id="KW-0489">Methyltransferase</keyword>
<dbReference type="InterPro" id="IPR019734">
    <property type="entry name" value="TPR_rpt"/>
</dbReference>
<dbReference type="InterPro" id="IPR011990">
    <property type="entry name" value="TPR-like_helical_dom_sf"/>
</dbReference>
<dbReference type="GO" id="GO:0032259">
    <property type="term" value="P:methylation"/>
    <property type="evidence" value="ECO:0007669"/>
    <property type="project" value="UniProtKB-KW"/>
</dbReference>
<feature type="repeat" description="TPR" evidence="1">
    <location>
        <begin position="146"/>
        <end position="179"/>
    </location>
</feature>
<evidence type="ECO:0000259" key="2">
    <source>
        <dbReference type="Pfam" id="PF08241"/>
    </source>
</evidence>
<dbReference type="SUPFAM" id="SSF48452">
    <property type="entry name" value="TPR-like"/>
    <property type="match status" value="1"/>
</dbReference>
<keyword evidence="4" id="KW-1185">Reference proteome</keyword>
<keyword evidence="3" id="KW-0808">Transferase</keyword>
<dbReference type="Pfam" id="PF08241">
    <property type="entry name" value="Methyltransf_11"/>
    <property type="match status" value="1"/>
</dbReference>
<dbReference type="Pfam" id="PF13181">
    <property type="entry name" value="TPR_8"/>
    <property type="match status" value="1"/>
</dbReference>
<name>A0A8G2F5C3_9PROT</name>
<accession>A0A8G2F5C3</accession>
<dbReference type="PANTHER" id="PTHR44998">
    <property type="match status" value="1"/>
</dbReference>
<feature type="repeat" description="TPR" evidence="1">
    <location>
        <begin position="112"/>
        <end position="145"/>
    </location>
</feature>
<dbReference type="Proteomes" id="UP000198615">
    <property type="component" value="Unassembled WGS sequence"/>
</dbReference>
<dbReference type="Pfam" id="PF13424">
    <property type="entry name" value="TPR_12"/>
    <property type="match status" value="1"/>
</dbReference>
<gene>
    <name evidence="3" type="ORF">SAMN05660686_04468</name>
</gene>
<dbReference type="Gene3D" id="3.40.50.150">
    <property type="entry name" value="Vaccinia Virus protein VP39"/>
    <property type="match status" value="1"/>
</dbReference>
<dbReference type="Pfam" id="PF13432">
    <property type="entry name" value="TPR_16"/>
    <property type="match status" value="1"/>
</dbReference>
<dbReference type="OrthoDB" id="465636at2"/>
<feature type="repeat" description="TPR" evidence="1">
    <location>
        <begin position="44"/>
        <end position="77"/>
    </location>
</feature>
<feature type="domain" description="Methyltransferase type 11" evidence="2">
    <location>
        <begin position="280"/>
        <end position="372"/>
    </location>
</feature>
<dbReference type="InterPro" id="IPR029063">
    <property type="entry name" value="SAM-dependent_MTases_sf"/>
</dbReference>